<name>A0ABW5BZ56_9BACI</name>
<dbReference type="InterPro" id="IPR025303">
    <property type="entry name" value="PdaC"/>
</dbReference>
<protein>
    <submittedName>
        <fullName evidence="4">DUF3298 and DUF4163 domain-containing protein</fullName>
    </submittedName>
</protein>
<evidence type="ECO:0000259" key="3">
    <source>
        <dbReference type="Pfam" id="PF13739"/>
    </source>
</evidence>
<comment type="caution">
    <text evidence="4">The sequence shown here is derived from an EMBL/GenBank/DDBJ whole genome shotgun (WGS) entry which is preliminary data.</text>
</comment>
<dbReference type="Gene3D" id="3.30.565.40">
    <property type="entry name" value="Fervidobacterium nodosum Rt17-B1 like"/>
    <property type="match status" value="1"/>
</dbReference>
<accession>A0ABW5BZ56</accession>
<dbReference type="Pfam" id="PF11738">
    <property type="entry name" value="DUF3298"/>
    <property type="match status" value="1"/>
</dbReference>
<sequence>MKKVLPLLLVLLLSLSFVQPQSAAAKVMWGNMELKKGQIGRVTMLKDVNIYTKSDDEYVKSGTAKKNQLNRVYTNRNGYLGIGGGKYIKNDSSVKYETPSQSRLQAANGVRIVKKTYPGTNFIYPQVTNMFDKKAEKKINDELYSIAQSINETIISFEEEEASAREDWDDYGYGDFWDWEYDFSFEIHYNQEHRLSVLFREYAYTGGAHGMSGIYTLNFDCLTGNTINLSSAIKGKTKTVRNYAYNDLRNQEKRGEEMLLLESVNEITINDSDRPWVYNAKGVKLFFQEYEVAPYASGNPEVIVPAVVYN</sequence>
<keyword evidence="1" id="KW-0732">Signal</keyword>
<dbReference type="EMBL" id="JBHUIK010000003">
    <property type="protein sequence ID" value="MFD2214949.1"/>
    <property type="molecule type" value="Genomic_DNA"/>
</dbReference>
<dbReference type="RefSeq" id="WP_379052299.1">
    <property type="nucleotide sequence ID" value="NZ_JBHUIK010000003.1"/>
</dbReference>
<gene>
    <name evidence="4" type="ORF">ACFSKK_14760</name>
</gene>
<evidence type="ECO:0000313" key="5">
    <source>
        <dbReference type="Proteomes" id="UP001597318"/>
    </source>
</evidence>
<evidence type="ECO:0000313" key="4">
    <source>
        <dbReference type="EMBL" id="MFD2214949.1"/>
    </source>
</evidence>
<proteinExistence type="predicted"/>
<reference evidence="5" key="1">
    <citation type="journal article" date="2019" name="Int. J. Syst. Evol. Microbiol.">
        <title>The Global Catalogue of Microorganisms (GCM) 10K type strain sequencing project: providing services to taxonomists for standard genome sequencing and annotation.</title>
        <authorList>
            <consortium name="The Broad Institute Genomics Platform"/>
            <consortium name="The Broad Institute Genome Sequencing Center for Infectious Disease"/>
            <person name="Wu L."/>
            <person name="Ma J."/>
        </authorList>
    </citation>
    <scope>NUCLEOTIDE SEQUENCE [LARGE SCALE GENOMIC DNA]</scope>
    <source>
        <strain evidence="5">CGMCC 1.15474</strain>
    </source>
</reference>
<feature type="domain" description="DUF3298" evidence="2">
    <location>
        <begin position="239"/>
        <end position="305"/>
    </location>
</feature>
<evidence type="ECO:0000259" key="2">
    <source>
        <dbReference type="Pfam" id="PF11738"/>
    </source>
</evidence>
<dbReference type="Proteomes" id="UP001597318">
    <property type="component" value="Unassembled WGS sequence"/>
</dbReference>
<dbReference type="InterPro" id="IPR037126">
    <property type="entry name" value="PdaC/RsiV-like_sf"/>
</dbReference>
<evidence type="ECO:0000256" key="1">
    <source>
        <dbReference type="SAM" id="SignalP"/>
    </source>
</evidence>
<feature type="domain" description="Deacetylase PdaC" evidence="3">
    <location>
        <begin position="123"/>
        <end position="212"/>
    </location>
</feature>
<dbReference type="InterPro" id="IPR021729">
    <property type="entry name" value="DUF3298"/>
</dbReference>
<dbReference type="Pfam" id="PF13739">
    <property type="entry name" value="PdaC"/>
    <property type="match status" value="1"/>
</dbReference>
<feature type="signal peptide" evidence="1">
    <location>
        <begin position="1"/>
        <end position="23"/>
    </location>
</feature>
<keyword evidence="5" id="KW-1185">Reference proteome</keyword>
<dbReference type="Gene3D" id="3.90.640.20">
    <property type="entry name" value="Heat-shock cognate protein, ATPase"/>
    <property type="match status" value="1"/>
</dbReference>
<organism evidence="4 5">
    <name type="scientific">Metabacillus endolithicus</name>
    <dbReference type="NCBI Taxonomy" id="1535204"/>
    <lineage>
        <taxon>Bacteria</taxon>
        <taxon>Bacillati</taxon>
        <taxon>Bacillota</taxon>
        <taxon>Bacilli</taxon>
        <taxon>Bacillales</taxon>
        <taxon>Bacillaceae</taxon>
        <taxon>Metabacillus</taxon>
    </lineage>
</organism>
<feature type="chain" id="PRO_5046204735" evidence="1">
    <location>
        <begin position="24"/>
        <end position="310"/>
    </location>
</feature>